<dbReference type="Proteomes" id="UP000317318">
    <property type="component" value="Chromosome"/>
</dbReference>
<evidence type="ECO:0000259" key="6">
    <source>
        <dbReference type="PROSITE" id="PS50893"/>
    </source>
</evidence>
<evidence type="ECO:0000256" key="2">
    <source>
        <dbReference type="ARBA" id="ARBA00022448"/>
    </source>
</evidence>
<dbReference type="SUPFAM" id="SSF52540">
    <property type="entry name" value="P-loop containing nucleoside triphosphate hydrolases"/>
    <property type="match status" value="1"/>
</dbReference>
<dbReference type="SMART" id="SM00382">
    <property type="entry name" value="AAA"/>
    <property type="match status" value="1"/>
</dbReference>
<keyword evidence="3" id="KW-0547">Nucleotide-binding</keyword>
<evidence type="ECO:0000256" key="3">
    <source>
        <dbReference type="ARBA" id="ARBA00022741"/>
    </source>
</evidence>
<dbReference type="InterPro" id="IPR027417">
    <property type="entry name" value="P-loop_NTPase"/>
</dbReference>
<dbReference type="PANTHER" id="PTHR43335:SF2">
    <property type="entry name" value="ABC TRANSPORTER, ATP-BINDING PROTEIN"/>
    <property type="match status" value="1"/>
</dbReference>
<dbReference type="OrthoDB" id="9804819at2"/>
<reference evidence="7 8" key="1">
    <citation type="submission" date="2019-02" db="EMBL/GenBank/DDBJ databases">
        <title>Deep-cultivation of Planctomycetes and their phenomic and genomic characterization uncovers novel biology.</title>
        <authorList>
            <person name="Wiegand S."/>
            <person name="Jogler M."/>
            <person name="Boedeker C."/>
            <person name="Pinto D."/>
            <person name="Vollmers J."/>
            <person name="Rivas-Marin E."/>
            <person name="Kohn T."/>
            <person name="Peeters S.H."/>
            <person name="Heuer A."/>
            <person name="Rast P."/>
            <person name="Oberbeckmann S."/>
            <person name="Bunk B."/>
            <person name="Jeske O."/>
            <person name="Meyerdierks A."/>
            <person name="Storesund J.E."/>
            <person name="Kallscheuer N."/>
            <person name="Luecker S."/>
            <person name="Lage O.M."/>
            <person name="Pohl T."/>
            <person name="Merkel B.J."/>
            <person name="Hornburger P."/>
            <person name="Mueller R.-W."/>
            <person name="Bruemmer F."/>
            <person name="Labrenz M."/>
            <person name="Spormann A.M."/>
            <person name="Op den Camp H."/>
            <person name="Overmann J."/>
            <person name="Amann R."/>
            <person name="Jetten M.S.M."/>
            <person name="Mascher T."/>
            <person name="Medema M.H."/>
            <person name="Devos D.P."/>
            <person name="Kaster A.-K."/>
            <person name="Ovreas L."/>
            <person name="Rohde M."/>
            <person name="Galperin M.Y."/>
            <person name="Jogler C."/>
        </authorList>
    </citation>
    <scope>NUCLEOTIDE SEQUENCE [LARGE SCALE GENOMIC DNA]</scope>
    <source>
        <strain evidence="7 8">Pan189</strain>
    </source>
</reference>
<dbReference type="RefSeq" id="WP_145361948.1">
    <property type="nucleotide sequence ID" value="NZ_CP036268.1"/>
</dbReference>
<dbReference type="EMBL" id="CP036268">
    <property type="protein sequence ID" value="QDT35674.1"/>
    <property type="molecule type" value="Genomic_DNA"/>
</dbReference>
<dbReference type="PROSITE" id="PS50893">
    <property type="entry name" value="ABC_TRANSPORTER_2"/>
    <property type="match status" value="1"/>
</dbReference>
<keyword evidence="8" id="KW-1185">Reference proteome</keyword>
<dbReference type="InterPro" id="IPR003439">
    <property type="entry name" value="ABC_transporter-like_ATP-bd"/>
</dbReference>
<dbReference type="PANTHER" id="PTHR43335">
    <property type="entry name" value="ABC TRANSPORTER, ATP-BINDING PROTEIN"/>
    <property type="match status" value="1"/>
</dbReference>
<dbReference type="PROSITE" id="PS00211">
    <property type="entry name" value="ABC_TRANSPORTER_1"/>
    <property type="match status" value="1"/>
</dbReference>
<evidence type="ECO:0000313" key="7">
    <source>
        <dbReference type="EMBL" id="QDT35674.1"/>
    </source>
</evidence>
<evidence type="ECO:0000256" key="5">
    <source>
        <dbReference type="SAM" id="MobiDB-lite"/>
    </source>
</evidence>
<name>A0A517QVR9_9PLAN</name>
<gene>
    <name evidence="7" type="primary">yxlF_1</name>
    <name evidence="7" type="ORF">Pan189_00270</name>
</gene>
<dbReference type="EC" id="3.6.3.-" evidence="7"/>
<keyword evidence="4 7" id="KW-0067">ATP-binding</keyword>
<evidence type="ECO:0000256" key="1">
    <source>
        <dbReference type="ARBA" id="ARBA00005417"/>
    </source>
</evidence>
<proteinExistence type="inferred from homology"/>
<feature type="compositionally biased region" description="Acidic residues" evidence="5">
    <location>
        <begin position="326"/>
        <end position="344"/>
    </location>
</feature>
<dbReference type="Pfam" id="PF00005">
    <property type="entry name" value="ABC_tran"/>
    <property type="match status" value="1"/>
</dbReference>
<dbReference type="AlphaFoldDB" id="A0A517QVR9"/>
<organism evidence="7 8">
    <name type="scientific">Stratiformator vulcanicus</name>
    <dbReference type="NCBI Taxonomy" id="2527980"/>
    <lineage>
        <taxon>Bacteria</taxon>
        <taxon>Pseudomonadati</taxon>
        <taxon>Planctomycetota</taxon>
        <taxon>Planctomycetia</taxon>
        <taxon>Planctomycetales</taxon>
        <taxon>Planctomycetaceae</taxon>
        <taxon>Stratiformator</taxon>
    </lineage>
</organism>
<evidence type="ECO:0000313" key="8">
    <source>
        <dbReference type="Proteomes" id="UP000317318"/>
    </source>
</evidence>
<dbReference type="GO" id="GO:0005524">
    <property type="term" value="F:ATP binding"/>
    <property type="evidence" value="ECO:0007669"/>
    <property type="project" value="UniProtKB-KW"/>
</dbReference>
<feature type="domain" description="ABC transporter" evidence="6">
    <location>
        <begin position="6"/>
        <end position="241"/>
    </location>
</feature>
<feature type="region of interest" description="Disordered" evidence="5">
    <location>
        <begin position="317"/>
        <end position="344"/>
    </location>
</feature>
<dbReference type="InterPro" id="IPR017871">
    <property type="entry name" value="ABC_transporter-like_CS"/>
</dbReference>
<dbReference type="InterPro" id="IPR003593">
    <property type="entry name" value="AAA+_ATPase"/>
</dbReference>
<evidence type="ECO:0000256" key="4">
    <source>
        <dbReference type="ARBA" id="ARBA00022840"/>
    </source>
</evidence>
<dbReference type="KEGG" id="svp:Pan189_00270"/>
<comment type="similarity">
    <text evidence="1">Belongs to the ABC transporter superfamily.</text>
</comment>
<protein>
    <submittedName>
        <fullName evidence="7">Putative ABC transporter ATP-binding protein YxlF</fullName>
        <ecNumber evidence="7">3.6.3.-</ecNumber>
    </submittedName>
</protein>
<dbReference type="CDD" id="cd03230">
    <property type="entry name" value="ABC_DR_subfamily_A"/>
    <property type="match status" value="1"/>
</dbReference>
<dbReference type="Gene3D" id="3.40.50.300">
    <property type="entry name" value="P-loop containing nucleotide triphosphate hydrolases"/>
    <property type="match status" value="1"/>
</dbReference>
<dbReference type="GO" id="GO:0016887">
    <property type="term" value="F:ATP hydrolysis activity"/>
    <property type="evidence" value="ECO:0007669"/>
    <property type="project" value="InterPro"/>
</dbReference>
<sequence length="344" mass="37079">MNASAISVSSLRKTYREGTFRKRKVEALQGVTFDVQKGEIFGLLGPNGAGKTTLIKILLGIVRRSGGDAKVLGLTAGSLKMRSHVGYLPENHRIPQHLTGNTALEYYGALSGLSGQAIRQARPKVLEQVGLSKRAKSSVSGYSKGMLQRLGLAQAMLHDPDLIVLDEPTDGVDPVGRREIRQVLHRLKQEGKTVFLNSHLLQETELVSDRVAILNRGRLQKVATVDELTNVETEVRFELCARTEAVEEAAKPFAERIAVVAEPSSAGTSAKAAVSDQADIDLLVDAWRAAGISIVSLSRAKATLEDAFIALIGSAEKNSDAQTSDSAEEAVEIDDDLFEDEKPA</sequence>
<accession>A0A517QVR9</accession>
<keyword evidence="2" id="KW-0813">Transport</keyword>
<keyword evidence="7" id="KW-0378">Hydrolase</keyword>